<feature type="region of interest" description="Disordered" evidence="1">
    <location>
        <begin position="283"/>
        <end position="302"/>
    </location>
</feature>
<feature type="domain" description="DNA primase/polymerase bifunctional N-terminal" evidence="3">
    <location>
        <begin position="29"/>
        <end position="190"/>
    </location>
</feature>
<evidence type="ECO:0000259" key="3">
    <source>
        <dbReference type="SMART" id="SM00943"/>
    </source>
</evidence>
<reference evidence="4 5" key="1">
    <citation type="submission" date="2019-01" db="EMBL/GenBank/DDBJ databases">
        <title>Nocardioides guangzhouensis sp. nov., an actinobacterium isolated from soil.</title>
        <authorList>
            <person name="Fu Y."/>
            <person name="Cai Y."/>
            <person name="Lin Z."/>
            <person name="Chen P."/>
        </authorList>
    </citation>
    <scope>NUCLEOTIDE SEQUENCE [LARGE SCALE GENOMIC DNA]</scope>
    <source>
        <strain evidence="4 5">130</strain>
    </source>
</reference>
<accession>A0A4Q4Z8Y7</accession>
<evidence type="ECO:0000256" key="1">
    <source>
        <dbReference type="SAM" id="MobiDB-lite"/>
    </source>
</evidence>
<dbReference type="Proteomes" id="UP000295198">
    <property type="component" value="Unassembled WGS sequence"/>
</dbReference>
<sequence length="302" mass="32365">MLDPNNPIPTWSASTMQRVADEPTLAAAALRYANLGIPVFPCVPGGKQPLTPNGFHDATSVARVVHAWWQRTPDANIGLPTGATTGVLVVDVDVHPGASGFDAFERARSQGFANDWAWLVRTPSGGLHAYYPTVRGQEQRSWQAPSAHIDFRGDGGYVIAPPSRVTVEDAQRSYDVIAVATHPVKPVDALALRRFLEPPRPARTPPPPGMPAKGCRPDALARTVTLTPQGGRNRTLFWASCRMVENGLSHAEVMGWLGPAAQYAGLPDREIETTVDSAFRIASRLGPGSRPGPTPASEGIHL</sequence>
<organism evidence="4 5">
    <name type="scientific">Nocardioides guangzhouensis</name>
    <dbReference type="NCBI Taxonomy" id="2497878"/>
    <lineage>
        <taxon>Bacteria</taxon>
        <taxon>Bacillati</taxon>
        <taxon>Actinomycetota</taxon>
        <taxon>Actinomycetes</taxon>
        <taxon>Propionibacteriales</taxon>
        <taxon>Nocardioidaceae</taxon>
        <taxon>Nocardioides</taxon>
    </lineage>
</organism>
<comment type="caution">
    <text evidence="4">The sequence shown here is derived from an EMBL/GenBank/DDBJ whole genome shotgun (WGS) entry which is preliminary data.</text>
</comment>
<dbReference type="InterPro" id="IPR015330">
    <property type="entry name" value="DNA_primase/pol_bifunc_N"/>
</dbReference>
<dbReference type="OrthoDB" id="3218228at2"/>
<gene>
    <name evidence="4" type="ORF">EKO23_16105</name>
</gene>
<dbReference type="InterPro" id="IPR014820">
    <property type="entry name" value="PriCT_1"/>
</dbReference>
<feature type="domain" description="Primase C-terminal 1" evidence="2">
    <location>
        <begin position="222"/>
        <end position="284"/>
    </location>
</feature>
<protein>
    <submittedName>
        <fullName evidence="4">DNA replication protein</fullName>
    </submittedName>
</protein>
<dbReference type="AlphaFoldDB" id="A0A4Q4Z8Y7"/>
<evidence type="ECO:0000313" key="5">
    <source>
        <dbReference type="Proteomes" id="UP000295198"/>
    </source>
</evidence>
<evidence type="ECO:0000313" key="4">
    <source>
        <dbReference type="EMBL" id="RYP84357.1"/>
    </source>
</evidence>
<proteinExistence type="predicted"/>
<evidence type="ECO:0000259" key="2">
    <source>
        <dbReference type="SMART" id="SM00942"/>
    </source>
</evidence>
<dbReference type="Pfam" id="PF09250">
    <property type="entry name" value="Prim-Pol"/>
    <property type="match status" value="1"/>
</dbReference>
<dbReference type="RefSeq" id="WP_134719108.1">
    <property type="nucleotide sequence ID" value="NZ_SDKM01000024.1"/>
</dbReference>
<dbReference type="SMART" id="SM00942">
    <property type="entry name" value="PriCT_1"/>
    <property type="match status" value="1"/>
</dbReference>
<name>A0A4Q4Z8Y7_9ACTN</name>
<dbReference type="SUPFAM" id="SSF56747">
    <property type="entry name" value="Prim-pol domain"/>
    <property type="match status" value="1"/>
</dbReference>
<dbReference type="EMBL" id="SDKM01000024">
    <property type="protein sequence ID" value="RYP84357.1"/>
    <property type="molecule type" value="Genomic_DNA"/>
</dbReference>
<dbReference type="SMART" id="SM00943">
    <property type="entry name" value="Prim-Pol"/>
    <property type="match status" value="1"/>
</dbReference>
<dbReference type="CDD" id="cd04859">
    <property type="entry name" value="Prim_Pol"/>
    <property type="match status" value="1"/>
</dbReference>
<keyword evidence="5" id="KW-1185">Reference proteome</keyword>